<dbReference type="CDD" id="cd03010">
    <property type="entry name" value="TlpA_like_DsbE"/>
    <property type="match status" value="1"/>
</dbReference>
<gene>
    <name evidence="8" type="ORF">AB0763_04775</name>
</gene>
<dbReference type="EMBL" id="CP162601">
    <property type="protein sequence ID" value="XDK25957.1"/>
    <property type="molecule type" value="Genomic_DNA"/>
</dbReference>
<keyword evidence="5" id="KW-0676">Redox-active center</keyword>
<dbReference type="InterPro" id="IPR036249">
    <property type="entry name" value="Thioredoxin-like_sf"/>
</dbReference>
<dbReference type="GO" id="GO:0017004">
    <property type="term" value="P:cytochrome complex assembly"/>
    <property type="evidence" value="ECO:0007669"/>
    <property type="project" value="UniProtKB-KW"/>
</dbReference>
<organism evidence="8">
    <name type="scientific">Vibrio sp. HB236076</name>
    <dbReference type="NCBI Taxonomy" id="3232307"/>
    <lineage>
        <taxon>Bacteria</taxon>
        <taxon>Pseudomonadati</taxon>
        <taxon>Pseudomonadota</taxon>
        <taxon>Gammaproteobacteria</taxon>
        <taxon>Vibrionales</taxon>
        <taxon>Vibrionaceae</taxon>
        <taxon>Vibrio</taxon>
    </lineage>
</organism>
<evidence type="ECO:0000259" key="7">
    <source>
        <dbReference type="PROSITE" id="PS51352"/>
    </source>
</evidence>
<dbReference type="PANTHER" id="PTHR42852">
    <property type="entry name" value="THIOL:DISULFIDE INTERCHANGE PROTEIN DSBE"/>
    <property type="match status" value="1"/>
</dbReference>
<feature type="domain" description="Thioredoxin" evidence="7">
    <location>
        <begin position="25"/>
        <end position="176"/>
    </location>
</feature>
<name>A0AB39HEV0_9VIBR</name>
<accession>A0AB39HEV0</accession>
<dbReference type="AlphaFoldDB" id="A0AB39HEV0"/>
<dbReference type="InterPro" id="IPR013766">
    <property type="entry name" value="Thioredoxin_domain"/>
</dbReference>
<reference evidence="8" key="1">
    <citation type="submission" date="2024-07" db="EMBL/GenBank/DDBJ databases">
        <title>Genome Analysis of a Potential Novel Vibrio Species Secreting pH- and Thermo-stable Alginate Lyase and its Application in Producing Alginate Oligosaccharides.</title>
        <authorList>
            <person name="Huang H."/>
            <person name="Bao K."/>
        </authorList>
    </citation>
    <scope>NUCLEOTIDE SEQUENCE</scope>
    <source>
        <strain evidence="8">HB236076</strain>
    </source>
</reference>
<dbReference type="GO" id="GO:0015036">
    <property type="term" value="F:disulfide oxidoreductase activity"/>
    <property type="evidence" value="ECO:0007669"/>
    <property type="project" value="InterPro"/>
</dbReference>
<evidence type="ECO:0000313" key="8">
    <source>
        <dbReference type="EMBL" id="XDK25957.1"/>
    </source>
</evidence>
<evidence type="ECO:0000256" key="6">
    <source>
        <dbReference type="SAM" id="Phobius"/>
    </source>
</evidence>
<dbReference type="PANTHER" id="PTHR42852:SF6">
    <property type="entry name" value="THIOL:DISULFIDE INTERCHANGE PROTEIN DSBE"/>
    <property type="match status" value="1"/>
</dbReference>
<protein>
    <submittedName>
        <fullName evidence="8">DsbE family thiol:disulfide interchange protein</fullName>
    </submittedName>
</protein>
<evidence type="ECO:0000256" key="5">
    <source>
        <dbReference type="ARBA" id="ARBA00023284"/>
    </source>
</evidence>
<proteinExistence type="inferred from homology"/>
<dbReference type="PROSITE" id="PS51352">
    <property type="entry name" value="THIOREDOXIN_2"/>
    <property type="match status" value="1"/>
</dbReference>
<dbReference type="InterPro" id="IPR017937">
    <property type="entry name" value="Thioredoxin_CS"/>
</dbReference>
<evidence type="ECO:0000256" key="1">
    <source>
        <dbReference type="ARBA" id="ARBA00004383"/>
    </source>
</evidence>
<dbReference type="InterPro" id="IPR013740">
    <property type="entry name" value="Redoxin"/>
</dbReference>
<evidence type="ECO:0000256" key="2">
    <source>
        <dbReference type="ARBA" id="ARBA00007758"/>
    </source>
</evidence>
<dbReference type="NCBIfam" id="TIGR00385">
    <property type="entry name" value="dsbE"/>
    <property type="match status" value="1"/>
</dbReference>
<sequence length="183" mass="21147">MNKRVFWFVPLMVFLLLMVGFVVKLDTLQDRPETALDSALIGQPLPQVWSDDLSDLSKRHRLDALSGQPFLLNVWATWCPTCLAEHQFLGQLKQQGVTIIGINYKDQRQQALEWLNQYGNPYQLSLYDPKGELGIELGVYGAPETFYIDEQGVIRYRWVGEMNQSTWDKVFKDRFAGAQRESM</sequence>
<keyword evidence="6" id="KW-0812">Transmembrane</keyword>
<feature type="transmembrane region" description="Helical" evidence="6">
    <location>
        <begin position="6"/>
        <end position="23"/>
    </location>
</feature>
<dbReference type="Pfam" id="PF08534">
    <property type="entry name" value="Redoxin"/>
    <property type="match status" value="1"/>
</dbReference>
<evidence type="ECO:0000256" key="3">
    <source>
        <dbReference type="ARBA" id="ARBA00022748"/>
    </source>
</evidence>
<keyword evidence="6" id="KW-1133">Transmembrane helix</keyword>
<dbReference type="KEGG" id="vih:AB0763_04775"/>
<dbReference type="InterPro" id="IPR050553">
    <property type="entry name" value="Thioredoxin_ResA/DsbE_sf"/>
</dbReference>
<dbReference type="RefSeq" id="WP_306101383.1">
    <property type="nucleotide sequence ID" value="NZ_CP162601.1"/>
</dbReference>
<dbReference type="GO" id="GO:0005886">
    <property type="term" value="C:plasma membrane"/>
    <property type="evidence" value="ECO:0007669"/>
    <property type="project" value="UniProtKB-SubCell"/>
</dbReference>
<dbReference type="Gene3D" id="3.40.30.10">
    <property type="entry name" value="Glutaredoxin"/>
    <property type="match status" value="1"/>
</dbReference>
<keyword evidence="4" id="KW-1015">Disulfide bond</keyword>
<dbReference type="SUPFAM" id="SSF52833">
    <property type="entry name" value="Thioredoxin-like"/>
    <property type="match status" value="1"/>
</dbReference>
<keyword evidence="6" id="KW-0472">Membrane</keyword>
<evidence type="ECO:0000256" key="4">
    <source>
        <dbReference type="ARBA" id="ARBA00023157"/>
    </source>
</evidence>
<keyword evidence="3" id="KW-0201">Cytochrome c-type biogenesis</keyword>
<comment type="similarity">
    <text evidence="2">Belongs to the thioredoxin family. DsbE subfamily.</text>
</comment>
<dbReference type="GO" id="GO:0030288">
    <property type="term" value="C:outer membrane-bounded periplasmic space"/>
    <property type="evidence" value="ECO:0007669"/>
    <property type="project" value="InterPro"/>
</dbReference>
<comment type="subcellular location">
    <subcellularLocation>
        <location evidence="1">Cell inner membrane</location>
        <topology evidence="1">Single-pass membrane protein</topology>
        <orientation evidence="1">Periplasmic side</orientation>
    </subcellularLocation>
</comment>
<dbReference type="PROSITE" id="PS00194">
    <property type="entry name" value="THIOREDOXIN_1"/>
    <property type="match status" value="1"/>
</dbReference>
<dbReference type="InterPro" id="IPR004799">
    <property type="entry name" value="Periplasmic_diS_OxRdtase_DsbE"/>
</dbReference>